<organism evidence="1 2">
    <name type="scientific">Chryseobacterium antibioticum</name>
    <dbReference type="NCBI Taxonomy" id="2728847"/>
    <lineage>
        <taxon>Bacteria</taxon>
        <taxon>Pseudomonadati</taxon>
        <taxon>Bacteroidota</taxon>
        <taxon>Flavobacteriia</taxon>
        <taxon>Flavobacteriales</taxon>
        <taxon>Weeksellaceae</taxon>
        <taxon>Chryseobacterium group</taxon>
        <taxon>Chryseobacterium</taxon>
    </lineage>
</organism>
<evidence type="ECO:0008006" key="3">
    <source>
        <dbReference type="Google" id="ProtNLM"/>
    </source>
</evidence>
<evidence type="ECO:0000313" key="2">
    <source>
        <dbReference type="Proteomes" id="UP000544054"/>
    </source>
</evidence>
<comment type="caution">
    <text evidence="1">The sequence shown here is derived from an EMBL/GenBank/DDBJ whole genome shotgun (WGS) entry which is preliminary data.</text>
</comment>
<reference evidence="1 2" key="1">
    <citation type="submission" date="2020-04" db="EMBL/GenBank/DDBJ databases">
        <title>Chryseobacterium sp. RP-3-3 sp. nov., isolated from Jeju soil.</title>
        <authorList>
            <person name="Dahal R.H."/>
        </authorList>
    </citation>
    <scope>NUCLEOTIDE SEQUENCE [LARGE SCALE GENOMIC DNA]</scope>
    <source>
        <strain evidence="1 2">RP-3-3</strain>
    </source>
</reference>
<accession>A0A7Y0ARX3</accession>
<keyword evidence="2" id="KW-1185">Reference proteome</keyword>
<dbReference type="RefSeq" id="WP_169236757.1">
    <property type="nucleotide sequence ID" value="NZ_JABBGI010000043.1"/>
</dbReference>
<evidence type="ECO:0000313" key="1">
    <source>
        <dbReference type="EMBL" id="NML72304.1"/>
    </source>
</evidence>
<dbReference type="EMBL" id="JABBGI010000043">
    <property type="protein sequence ID" value="NML72304.1"/>
    <property type="molecule type" value="Genomic_DNA"/>
</dbReference>
<dbReference type="AlphaFoldDB" id="A0A7Y0ARX3"/>
<sequence>MSNPLRKIIEAYKNHADHTLLKGFQFLHNGKTGYYDSFDVNYWQRKELIFELYNDYGLEHKPLIQWLLKEEQKGFQIDLPIYTLDVCAFMLYKYMSNEDVYALYQTKFGAGTDAQVYADIELIFGYDKEQMKQYLTSDTKNTELNKKILATIEYYESDPDIIFKTRDEYINHFENQKIKGIKGDLEDFEESL</sequence>
<proteinExistence type="predicted"/>
<protein>
    <recommendedName>
        <fullName evidence="3">DUF4375 domain-containing protein</fullName>
    </recommendedName>
</protein>
<name>A0A7Y0ARX3_9FLAO</name>
<gene>
    <name evidence="1" type="ORF">HHL23_21320</name>
</gene>
<dbReference type="Proteomes" id="UP000544054">
    <property type="component" value="Unassembled WGS sequence"/>
</dbReference>